<reference evidence="3" key="1">
    <citation type="submission" date="2016-08" db="EMBL/GenBank/DDBJ databases">
        <title>VSG repertoire of Trypanosoma brucei EATRO 1125.</title>
        <authorList>
            <person name="Cross G.A."/>
        </authorList>
    </citation>
    <scope>NUCLEOTIDE SEQUENCE</scope>
    <source>
        <strain evidence="3">EATRO 1125</strain>
    </source>
</reference>
<keyword evidence="2" id="KW-0732">Signal</keyword>
<dbReference type="AlphaFoldDB" id="A0A1J0R7F3"/>
<dbReference type="VEuPathDB" id="TriTrypDB:Tb427_000204100"/>
<evidence type="ECO:0000256" key="1">
    <source>
        <dbReference type="SAM" id="MobiDB-lite"/>
    </source>
</evidence>
<name>A0A1J0R7F3_9TRYP</name>
<proteinExistence type="predicted"/>
<feature type="region of interest" description="Disordered" evidence="1">
    <location>
        <begin position="262"/>
        <end position="294"/>
    </location>
</feature>
<accession>A0A1J0R7F3</accession>
<organism evidence="3">
    <name type="scientific">Trypanosoma brucei</name>
    <dbReference type="NCBI Taxonomy" id="5691"/>
    <lineage>
        <taxon>Eukaryota</taxon>
        <taxon>Discoba</taxon>
        <taxon>Euglenozoa</taxon>
        <taxon>Kinetoplastea</taxon>
        <taxon>Metakinetoplastina</taxon>
        <taxon>Trypanosomatida</taxon>
        <taxon>Trypanosomatidae</taxon>
        <taxon>Trypanosoma</taxon>
    </lineage>
</organism>
<evidence type="ECO:0000313" key="3">
    <source>
        <dbReference type="EMBL" id="APD73723.1"/>
    </source>
</evidence>
<dbReference type="EMBL" id="KX699767">
    <property type="protein sequence ID" value="APD73723.1"/>
    <property type="molecule type" value="Genomic_DNA"/>
</dbReference>
<feature type="compositionally biased region" description="Polar residues" evidence="1">
    <location>
        <begin position="264"/>
        <end position="284"/>
    </location>
</feature>
<evidence type="ECO:0000256" key="2">
    <source>
        <dbReference type="SAM" id="SignalP"/>
    </source>
</evidence>
<sequence length="294" mass="31418">MNAEWHIQGSNISFFFFLAAVSHIAIDSADSQSPTGYDKAGDSVSDLCGELRYNMGLTKIFESEADSIIQQVQKSTEEAAAYRLATLAQNSHKTKLGLTALAIRKQEILQSRIAKALDAATKKREAASALAARRARLISLRQLQVSKPALGTASHEASGDSYMKGSSTHGIKMDLTLQPTAENNCTTAKLNDGSGPKQSEISHATITKMKILPETVFAQPTINLQVGMKGTPTSGSASNYDTPGLPLDGQGTCTTHCLGAKATPTAQRSQTPTDQDLFTEATTRSKCKTHDTNK</sequence>
<feature type="signal peptide" evidence="2">
    <location>
        <begin position="1"/>
        <end position="31"/>
    </location>
</feature>
<protein>
    <submittedName>
        <fullName evidence="3">Variant surface glycoprotein 1125.1536</fullName>
    </submittedName>
</protein>
<feature type="chain" id="PRO_5012384977" evidence="2">
    <location>
        <begin position="32"/>
        <end position="294"/>
    </location>
</feature>